<evidence type="ECO:0000256" key="1">
    <source>
        <dbReference type="ARBA" id="ARBA00006432"/>
    </source>
</evidence>
<evidence type="ECO:0000313" key="3">
    <source>
        <dbReference type="EMBL" id="KAF9509722.1"/>
    </source>
</evidence>
<gene>
    <name evidence="3" type="ORF">BS47DRAFT_1348853</name>
</gene>
<name>A0A9P6DQ69_9AGAM</name>
<comment type="caution">
    <text evidence="3">The sequence shown here is derived from an EMBL/GenBank/DDBJ whole genome shotgun (WGS) entry which is preliminary data.</text>
</comment>
<comment type="similarity">
    <text evidence="1">Belongs to the ATP-dependent AMP-binding enzyme family.</text>
</comment>
<proteinExistence type="inferred from homology"/>
<keyword evidence="4" id="KW-1185">Reference proteome</keyword>
<dbReference type="Proteomes" id="UP000886523">
    <property type="component" value="Unassembled WGS sequence"/>
</dbReference>
<evidence type="ECO:0000313" key="4">
    <source>
        <dbReference type="Proteomes" id="UP000886523"/>
    </source>
</evidence>
<dbReference type="AlphaFoldDB" id="A0A9P6DQ69"/>
<dbReference type="GO" id="GO:0016405">
    <property type="term" value="F:CoA-ligase activity"/>
    <property type="evidence" value="ECO:0007669"/>
    <property type="project" value="TreeGrafter"/>
</dbReference>
<dbReference type="SUPFAM" id="SSF56801">
    <property type="entry name" value="Acetyl-CoA synthetase-like"/>
    <property type="match status" value="1"/>
</dbReference>
<sequence length="144" mass="16225">MALRKRHRGRIGSASRIPSVNLGVLVGSFPISRLVLSAITRTISSRALRIAAELWIRGPTVMKGYLNNPTATQKAMTPDGWFKTDDIVIVDDENFFTILDRLLLSHEDILDTAIIGVESREQATELPRYVYFFPSRSFNSGWLM</sequence>
<evidence type="ECO:0000256" key="2">
    <source>
        <dbReference type="ARBA" id="ARBA00022598"/>
    </source>
</evidence>
<keyword evidence="2" id="KW-0436">Ligase</keyword>
<evidence type="ECO:0008006" key="5">
    <source>
        <dbReference type="Google" id="ProtNLM"/>
    </source>
</evidence>
<dbReference type="OrthoDB" id="1898221at2759"/>
<dbReference type="PANTHER" id="PTHR24096:SF149">
    <property type="entry name" value="AMP-BINDING DOMAIN-CONTAINING PROTEIN-RELATED"/>
    <property type="match status" value="1"/>
</dbReference>
<protein>
    <recommendedName>
        <fullName evidence="5">AMP-dependent synthetase/ligase domain-containing protein</fullName>
    </recommendedName>
</protein>
<dbReference type="Gene3D" id="2.30.38.10">
    <property type="entry name" value="Luciferase, Domain 3"/>
    <property type="match status" value="1"/>
</dbReference>
<reference evidence="3" key="1">
    <citation type="journal article" date="2020" name="Nat. Commun.">
        <title>Large-scale genome sequencing of mycorrhizal fungi provides insights into the early evolution of symbiotic traits.</title>
        <authorList>
            <person name="Miyauchi S."/>
            <person name="Kiss E."/>
            <person name="Kuo A."/>
            <person name="Drula E."/>
            <person name="Kohler A."/>
            <person name="Sanchez-Garcia M."/>
            <person name="Morin E."/>
            <person name="Andreopoulos B."/>
            <person name="Barry K.W."/>
            <person name="Bonito G."/>
            <person name="Buee M."/>
            <person name="Carver A."/>
            <person name="Chen C."/>
            <person name="Cichocki N."/>
            <person name="Clum A."/>
            <person name="Culley D."/>
            <person name="Crous P.W."/>
            <person name="Fauchery L."/>
            <person name="Girlanda M."/>
            <person name="Hayes R.D."/>
            <person name="Keri Z."/>
            <person name="LaButti K."/>
            <person name="Lipzen A."/>
            <person name="Lombard V."/>
            <person name="Magnuson J."/>
            <person name="Maillard F."/>
            <person name="Murat C."/>
            <person name="Nolan M."/>
            <person name="Ohm R.A."/>
            <person name="Pangilinan J."/>
            <person name="Pereira M.F."/>
            <person name="Perotto S."/>
            <person name="Peter M."/>
            <person name="Pfister S."/>
            <person name="Riley R."/>
            <person name="Sitrit Y."/>
            <person name="Stielow J.B."/>
            <person name="Szollosi G."/>
            <person name="Zifcakova L."/>
            <person name="Stursova M."/>
            <person name="Spatafora J.W."/>
            <person name="Tedersoo L."/>
            <person name="Vaario L.M."/>
            <person name="Yamada A."/>
            <person name="Yan M."/>
            <person name="Wang P."/>
            <person name="Xu J."/>
            <person name="Bruns T."/>
            <person name="Baldrian P."/>
            <person name="Vilgalys R."/>
            <person name="Dunand C."/>
            <person name="Henrissat B."/>
            <person name="Grigoriev I.V."/>
            <person name="Hibbett D."/>
            <person name="Nagy L.G."/>
            <person name="Martin F.M."/>
        </authorList>
    </citation>
    <scope>NUCLEOTIDE SEQUENCE</scope>
    <source>
        <strain evidence="3">UP504</strain>
    </source>
</reference>
<accession>A0A9P6DQ69</accession>
<dbReference type="PANTHER" id="PTHR24096">
    <property type="entry name" value="LONG-CHAIN-FATTY-ACID--COA LIGASE"/>
    <property type="match status" value="1"/>
</dbReference>
<feature type="non-terminal residue" evidence="3">
    <location>
        <position position="144"/>
    </location>
</feature>
<dbReference type="EMBL" id="MU129030">
    <property type="protein sequence ID" value="KAF9509722.1"/>
    <property type="molecule type" value="Genomic_DNA"/>
</dbReference>
<organism evidence="3 4">
    <name type="scientific">Hydnum rufescens UP504</name>
    <dbReference type="NCBI Taxonomy" id="1448309"/>
    <lineage>
        <taxon>Eukaryota</taxon>
        <taxon>Fungi</taxon>
        <taxon>Dikarya</taxon>
        <taxon>Basidiomycota</taxon>
        <taxon>Agaricomycotina</taxon>
        <taxon>Agaricomycetes</taxon>
        <taxon>Cantharellales</taxon>
        <taxon>Hydnaceae</taxon>
        <taxon>Hydnum</taxon>
    </lineage>
</organism>